<keyword evidence="2" id="KW-1185">Reference proteome</keyword>
<dbReference type="EMBL" id="JOJR01000524">
    <property type="protein sequence ID" value="RCN36823.1"/>
    <property type="molecule type" value="Genomic_DNA"/>
</dbReference>
<sequence>MRNPQSLKKNRHGIRRRNNQRIRNRPGMSHLNQLINQHVLPHLYPSVRQNRLLLLRSATPAHYDLPCLQRLIALKWTR</sequence>
<dbReference type="Proteomes" id="UP000252519">
    <property type="component" value="Unassembled WGS sequence"/>
</dbReference>
<evidence type="ECO:0000313" key="1">
    <source>
        <dbReference type="EMBL" id="RCN36823.1"/>
    </source>
</evidence>
<accession>A0A368FXA5</accession>
<evidence type="ECO:0000313" key="2">
    <source>
        <dbReference type="Proteomes" id="UP000252519"/>
    </source>
</evidence>
<name>A0A368FXA5_ANCCA</name>
<comment type="caution">
    <text evidence="1">The sequence shown here is derived from an EMBL/GenBank/DDBJ whole genome shotgun (WGS) entry which is preliminary data.</text>
</comment>
<reference evidence="1 2" key="1">
    <citation type="submission" date="2014-10" db="EMBL/GenBank/DDBJ databases">
        <title>Draft genome of the hookworm Ancylostoma caninum.</title>
        <authorList>
            <person name="Mitreva M."/>
        </authorList>
    </citation>
    <scope>NUCLEOTIDE SEQUENCE [LARGE SCALE GENOMIC DNA]</scope>
    <source>
        <strain evidence="1 2">Baltimore</strain>
    </source>
</reference>
<proteinExistence type="predicted"/>
<dbReference type="AlphaFoldDB" id="A0A368FXA5"/>
<gene>
    <name evidence="1" type="ORF">ANCCAN_17285</name>
</gene>
<protein>
    <submittedName>
        <fullName evidence="1">Uncharacterized protein</fullName>
    </submittedName>
</protein>
<organism evidence="1 2">
    <name type="scientific">Ancylostoma caninum</name>
    <name type="common">Dog hookworm</name>
    <dbReference type="NCBI Taxonomy" id="29170"/>
    <lineage>
        <taxon>Eukaryota</taxon>
        <taxon>Metazoa</taxon>
        <taxon>Ecdysozoa</taxon>
        <taxon>Nematoda</taxon>
        <taxon>Chromadorea</taxon>
        <taxon>Rhabditida</taxon>
        <taxon>Rhabditina</taxon>
        <taxon>Rhabditomorpha</taxon>
        <taxon>Strongyloidea</taxon>
        <taxon>Ancylostomatidae</taxon>
        <taxon>Ancylostomatinae</taxon>
        <taxon>Ancylostoma</taxon>
    </lineage>
</organism>